<dbReference type="EMBL" id="NCBC01000496">
    <property type="protein sequence ID" value="OYV75090.1"/>
    <property type="molecule type" value="Genomic_DNA"/>
</dbReference>
<dbReference type="InterPro" id="IPR004607">
    <property type="entry name" value="GART"/>
</dbReference>
<dbReference type="InterPro" id="IPR002376">
    <property type="entry name" value="Formyl_transf_N"/>
</dbReference>
<dbReference type="GO" id="GO:0004644">
    <property type="term" value="F:phosphoribosylglycinamide formyltransferase activity"/>
    <property type="evidence" value="ECO:0007669"/>
    <property type="project" value="UniProtKB-UniRule"/>
</dbReference>
<evidence type="ECO:0000256" key="5">
    <source>
        <dbReference type="ARBA" id="ARBA00047664"/>
    </source>
</evidence>
<accession>A0A257SRL5</accession>
<dbReference type="SUPFAM" id="SSF53328">
    <property type="entry name" value="Formyltransferase"/>
    <property type="match status" value="1"/>
</dbReference>
<evidence type="ECO:0000256" key="6">
    <source>
        <dbReference type="HAMAP-Rule" id="MF_01930"/>
    </source>
</evidence>
<feature type="active site" description="Proton donor" evidence="6">
    <location>
        <position position="111"/>
    </location>
</feature>
<organism evidence="8 9">
    <name type="scientific">Acidithiobacillus ferrivorans</name>
    <dbReference type="NCBI Taxonomy" id="160808"/>
    <lineage>
        <taxon>Bacteria</taxon>
        <taxon>Pseudomonadati</taxon>
        <taxon>Pseudomonadota</taxon>
        <taxon>Acidithiobacillia</taxon>
        <taxon>Acidithiobacillales</taxon>
        <taxon>Acidithiobacillaceae</taxon>
        <taxon>Acidithiobacillus</taxon>
    </lineage>
</organism>
<name>A0A257SRL5_9PROT</name>
<dbReference type="GO" id="GO:0005829">
    <property type="term" value="C:cytosol"/>
    <property type="evidence" value="ECO:0007669"/>
    <property type="project" value="TreeGrafter"/>
</dbReference>
<dbReference type="PANTHER" id="PTHR43369">
    <property type="entry name" value="PHOSPHORIBOSYLGLYCINAMIDE FORMYLTRANSFERASE"/>
    <property type="match status" value="1"/>
</dbReference>
<proteinExistence type="inferred from homology"/>
<dbReference type="AlphaFoldDB" id="A0A257SRL5"/>
<dbReference type="PROSITE" id="PS00373">
    <property type="entry name" value="GART"/>
    <property type="match status" value="1"/>
</dbReference>
<dbReference type="PANTHER" id="PTHR43369:SF2">
    <property type="entry name" value="PHOSPHORIBOSYLGLYCINAMIDE FORMYLTRANSFERASE"/>
    <property type="match status" value="1"/>
</dbReference>
<evidence type="ECO:0000313" key="8">
    <source>
        <dbReference type="EMBL" id="OYV75090.1"/>
    </source>
</evidence>
<comment type="caution">
    <text evidence="6">Lacks conserved residue(s) required for the propagation of feature annotation.</text>
</comment>
<dbReference type="CDD" id="cd08645">
    <property type="entry name" value="FMT_core_GART"/>
    <property type="match status" value="1"/>
</dbReference>
<feature type="domain" description="Formyl transferase N-terminal" evidence="7">
    <location>
        <begin position="3"/>
        <end position="184"/>
    </location>
</feature>
<evidence type="ECO:0000256" key="2">
    <source>
        <dbReference type="ARBA" id="ARBA00022679"/>
    </source>
</evidence>
<comment type="function">
    <text evidence="6">Catalyzes the transfer of a formyl group from 10-formyltetrahydrofolate to 5-phospho-ribosyl-glycinamide (GAR), producing 5-phospho-ribosyl-N-formylglycinamide (FGAR) and tetrahydrofolate.</text>
</comment>
<protein>
    <recommendedName>
        <fullName evidence="6">Phosphoribosylglycinamide formyltransferase</fullName>
        <ecNumber evidence="6">2.1.2.2</ecNumber>
    </recommendedName>
    <alternativeName>
        <fullName evidence="6">5'-phosphoribosylglycinamide transformylase</fullName>
    </alternativeName>
    <alternativeName>
        <fullName evidence="6">GAR transformylase</fullName>
        <shortName evidence="6">GART</shortName>
    </alternativeName>
</protein>
<evidence type="ECO:0000259" key="7">
    <source>
        <dbReference type="Pfam" id="PF00551"/>
    </source>
</evidence>
<feature type="binding site" evidence="6">
    <location>
        <position position="109"/>
    </location>
    <ligand>
        <name>(6R)-10-formyltetrahydrofolate</name>
        <dbReference type="ChEBI" id="CHEBI:195366"/>
    </ligand>
</feature>
<gene>
    <name evidence="6" type="primary">purN</name>
    <name evidence="8" type="ORF">B7Z70_11220</name>
</gene>
<dbReference type="GO" id="GO:0006189">
    <property type="term" value="P:'de novo' IMP biosynthetic process"/>
    <property type="evidence" value="ECO:0007669"/>
    <property type="project" value="UniProtKB-UniRule"/>
</dbReference>
<dbReference type="Pfam" id="PF00551">
    <property type="entry name" value="Formyl_trans_N"/>
    <property type="match status" value="1"/>
</dbReference>
<evidence type="ECO:0000256" key="1">
    <source>
        <dbReference type="ARBA" id="ARBA00005054"/>
    </source>
</evidence>
<dbReference type="Proteomes" id="UP000216779">
    <property type="component" value="Unassembled WGS sequence"/>
</dbReference>
<dbReference type="NCBIfam" id="TIGR00639">
    <property type="entry name" value="PurN"/>
    <property type="match status" value="1"/>
</dbReference>
<feature type="binding site" evidence="6">
    <location>
        <position position="67"/>
    </location>
    <ligand>
        <name>(6R)-10-formyltetrahydrofolate</name>
        <dbReference type="ChEBI" id="CHEBI:195366"/>
    </ligand>
</feature>
<comment type="catalytic activity">
    <reaction evidence="5 6">
        <text>N(1)-(5-phospho-beta-D-ribosyl)glycinamide + (6R)-10-formyltetrahydrofolate = N(2)-formyl-N(1)-(5-phospho-beta-D-ribosyl)glycinamide + (6S)-5,6,7,8-tetrahydrofolate + H(+)</text>
        <dbReference type="Rhea" id="RHEA:15053"/>
        <dbReference type="ChEBI" id="CHEBI:15378"/>
        <dbReference type="ChEBI" id="CHEBI:57453"/>
        <dbReference type="ChEBI" id="CHEBI:143788"/>
        <dbReference type="ChEBI" id="CHEBI:147286"/>
        <dbReference type="ChEBI" id="CHEBI:195366"/>
        <dbReference type="EC" id="2.1.2.2"/>
    </reaction>
</comment>
<keyword evidence="2 6" id="KW-0808">Transferase</keyword>
<dbReference type="UniPathway" id="UPA00074">
    <property type="reaction ID" value="UER00126"/>
</dbReference>
<sequence>MPKRLVVLVSGRGSNLQAILSACASGQIPATEVVAVISNRPQAPALALAAAAGIPVRCVDHRRFGDRSSFDAALRAQIDDFAPDHIALAGFMRRLTPEFAQHYEGRMVNIHPSLLPAFPGLHTHAQALAEGVKLHGATVHFVTADLDAGPIIVQGAVPVLAQDDVDSLAARVLAMEHCIYPQAIAWLVSGCLRMEQGKVTIAAEQAGELPSCVWPGMEDQ</sequence>
<dbReference type="PROSITE" id="PS51257">
    <property type="entry name" value="PROKAR_LIPOPROTEIN"/>
    <property type="match status" value="1"/>
</dbReference>
<dbReference type="InterPro" id="IPR001555">
    <property type="entry name" value="GART_AS"/>
</dbReference>
<reference evidence="8 9" key="1">
    <citation type="submission" date="2017-03" db="EMBL/GenBank/DDBJ databases">
        <title>Lifting the veil on microbial sulfur biogeochemistry in mining wastewaters.</title>
        <authorList>
            <person name="Kantor R.S."/>
            <person name="Colenbrander Nelson T."/>
            <person name="Marshall S."/>
            <person name="Bennett D."/>
            <person name="Apte S."/>
            <person name="Camacho D."/>
            <person name="Thomas B.C."/>
            <person name="Warren L.A."/>
            <person name="Banfield J.F."/>
        </authorList>
    </citation>
    <scope>NUCLEOTIDE SEQUENCE [LARGE SCALE GENOMIC DNA]</scope>
    <source>
        <strain evidence="8">21-59-9</strain>
    </source>
</reference>
<evidence type="ECO:0000313" key="9">
    <source>
        <dbReference type="Proteomes" id="UP000216779"/>
    </source>
</evidence>
<comment type="caution">
    <text evidence="8">The sequence shown here is derived from an EMBL/GenBank/DDBJ whole genome shotgun (WGS) entry which is preliminary data.</text>
</comment>
<keyword evidence="3 6" id="KW-0658">Purine biosynthesis</keyword>
<dbReference type="EC" id="2.1.2.2" evidence="6"/>
<dbReference type="HAMAP" id="MF_01930">
    <property type="entry name" value="PurN"/>
    <property type="match status" value="1"/>
</dbReference>
<evidence type="ECO:0000256" key="3">
    <source>
        <dbReference type="ARBA" id="ARBA00022755"/>
    </source>
</evidence>
<evidence type="ECO:0000256" key="4">
    <source>
        <dbReference type="ARBA" id="ARBA00038440"/>
    </source>
</evidence>
<comment type="similarity">
    <text evidence="4 6">Belongs to the GART family.</text>
</comment>
<dbReference type="Gene3D" id="3.40.50.170">
    <property type="entry name" value="Formyl transferase, N-terminal domain"/>
    <property type="match status" value="1"/>
</dbReference>
<feature type="site" description="Raises pKa of active site His" evidence="6">
    <location>
        <position position="147"/>
    </location>
</feature>
<feature type="binding site" evidence="6">
    <location>
        <begin position="13"/>
        <end position="15"/>
    </location>
    <ligand>
        <name>N(1)-(5-phospho-beta-D-ribosyl)glycinamide</name>
        <dbReference type="ChEBI" id="CHEBI:143788"/>
    </ligand>
</feature>
<comment type="pathway">
    <text evidence="1 6">Purine metabolism; IMP biosynthesis via de novo pathway; N(2)-formyl-N(1)-(5-phospho-D-ribosyl)glycinamide from N(1)-(5-phospho-D-ribosyl)glycinamide (10-formyl THF route): step 1/1.</text>
</comment>
<dbReference type="InterPro" id="IPR036477">
    <property type="entry name" value="Formyl_transf_N_sf"/>
</dbReference>